<comment type="cofactor">
    <cofactor evidence="13">
        <name>[4Fe-4S] cluster</name>
        <dbReference type="ChEBI" id="CHEBI:49883"/>
    </cofactor>
    <text evidence="13">Binds 1 [4Fe-4S] cluster per subunit.</text>
</comment>
<evidence type="ECO:0000256" key="4">
    <source>
        <dbReference type="ARBA" id="ARBA00011271"/>
    </source>
</evidence>
<dbReference type="SUPFAM" id="SSF53732">
    <property type="entry name" value="Aconitase iron-sulfur domain"/>
    <property type="match status" value="1"/>
</dbReference>
<dbReference type="HAMAP" id="MF_01026">
    <property type="entry name" value="LeuC_type1"/>
    <property type="match status" value="1"/>
</dbReference>
<dbReference type="GO" id="GO:0003861">
    <property type="term" value="F:3-isopropylmalate dehydratase activity"/>
    <property type="evidence" value="ECO:0007669"/>
    <property type="project" value="UniProtKB-UniRule"/>
</dbReference>
<keyword evidence="5 13" id="KW-0432">Leucine biosynthesis</keyword>
<keyword evidence="8 13" id="KW-0479">Metal-binding</keyword>
<dbReference type="NCBIfam" id="NF009116">
    <property type="entry name" value="PRK12466.1"/>
    <property type="match status" value="1"/>
</dbReference>
<dbReference type="FunFam" id="3.30.499.10:FF:000007">
    <property type="entry name" value="3-isopropylmalate dehydratase large subunit"/>
    <property type="match status" value="1"/>
</dbReference>
<dbReference type="InterPro" id="IPR036008">
    <property type="entry name" value="Aconitase_4Fe-4S_dom"/>
</dbReference>
<dbReference type="NCBIfam" id="TIGR00170">
    <property type="entry name" value="leuC"/>
    <property type="match status" value="1"/>
</dbReference>
<evidence type="ECO:0000256" key="9">
    <source>
        <dbReference type="ARBA" id="ARBA00023004"/>
    </source>
</evidence>
<accession>A0A4Q9H117</accession>
<dbReference type="PANTHER" id="PTHR43822:SF9">
    <property type="entry name" value="3-ISOPROPYLMALATE DEHYDRATASE"/>
    <property type="match status" value="1"/>
</dbReference>
<comment type="catalytic activity">
    <reaction evidence="1 13">
        <text>(2R,3S)-3-isopropylmalate = (2S)-2-isopropylmalate</text>
        <dbReference type="Rhea" id="RHEA:32287"/>
        <dbReference type="ChEBI" id="CHEBI:1178"/>
        <dbReference type="ChEBI" id="CHEBI:35121"/>
        <dbReference type="EC" id="4.2.1.33"/>
    </reaction>
</comment>
<evidence type="ECO:0000259" key="14">
    <source>
        <dbReference type="Pfam" id="PF00330"/>
    </source>
</evidence>
<evidence type="ECO:0000256" key="3">
    <source>
        <dbReference type="ARBA" id="ARBA00004729"/>
    </source>
</evidence>
<dbReference type="GO" id="GO:0051539">
    <property type="term" value="F:4 iron, 4 sulfur cluster binding"/>
    <property type="evidence" value="ECO:0007669"/>
    <property type="project" value="UniProtKB-KW"/>
</dbReference>
<dbReference type="Pfam" id="PF00330">
    <property type="entry name" value="Aconitase"/>
    <property type="match status" value="1"/>
</dbReference>
<organism evidence="15 16">
    <name type="scientific">Aquabacterium lacunae</name>
    <dbReference type="NCBI Taxonomy" id="2528630"/>
    <lineage>
        <taxon>Bacteria</taxon>
        <taxon>Pseudomonadati</taxon>
        <taxon>Pseudomonadota</taxon>
        <taxon>Betaproteobacteria</taxon>
        <taxon>Burkholderiales</taxon>
        <taxon>Aquabacterium</taxon>
    </lineage>
</organism>
<comment type="caution">
    <text evidence="15">The sequence shown here is derived from an EMBL/GenBank/DDBJ whole genome shotgun (WGS) entry which is preliminary data.</text>
</comment>
<dbReference type="EC" id="4.2.1.33" evidence="13"/>
<dbReference type="Gene3D" id="3.30.499.10">
    <property type="entry name" value="Aconitase, domain 3"/>
    <property type="match status" value="2"/>
</dbReference>
<evidence type="ECO:0000256" key="6">
    <source>
        <dbReference type="ARBA" id="ARBA00022485"/>
    </source>
</evidence>
<dbReference type="PROSITE" id="PS00450">
    <property type="entry name" value="ACONITASE_1"/>
    <property type="match status" value="1"/>
</dbReference>
<keyword evidence="12 13" id="KW-0100">Branched-chain amino acid biosynthesis</keyword>
<comment type="subunit">
    <text evidence="4 13">Heterodimer of LeuC and LeuD.</text>
</comment>
<dbReference type="GO" id="GO:0009098">
    <property type="term" value="P:L-leucine biosynthetic process"/>
    <property type="evidence" value="ECO:0007669"/>
    <property type="project" value="UniProtKB-UniRule"/>
</dbReference>
<dbReference type="EMBL" id="SIXI01000002">
    <property type="protein sequence ID" value="TBO32872.1"/>
    <property type="molecule type" value="Genomic_DNA"/>
</dbReference>
<dbReference type="InterPro" id="IPR001030">
    <property type="entry name" value="Acoase/IPM_deHydtase_lsu_aba"/>
</dbReference>
<keyword evidence="6 13" id="KW-0004">4Fe-4S</keyword>
<protein>
    <recommendedName>
        <fullName evidence="13">3-isopropylmalate dehydratase large subunit</fullName>
        <ecNumber evidence="13">4.2.1.33</ecNumber>
    </recommendedName>
    <alternativeName>
        <fullName evidence="13">Alpha-IPM isomerase</fullName>
        <shortName evidence="13">IPMI</shortName>
    </alternativeName>
    <alternativeName>
        <fullName evidence="13">Isopropylmalate isomerase</fullName>
    </alternativeName>
</protein>
<dbReference type="OrthoDB" id="9802769at2"/>
<feature type="binding site" evidence="13">
    <location>
        <position position="410"/>
    </location>
    <ligand>
        <name>[4Fe-4S] cluster</name>
        <dbReference type="ChEBI" id="CHEBI:49883"/>
    </ligand>
</feature>
<name>A0A4Q9H117_9BURK</name>
<keyword evidence="16" id="KW-1185">Reference proteome</keyword>
<dbReference type="Proteomes" id="UP000292120">
    <property type="component" value="Unassembled WGS sequence"/>
</dbReference>
<evidence type="ECO:0000313" key="15">
    <source>
        <dbReference type="EMBL" id="TBO32872.1"/>
    </source>
</evidence>
<evidence type="ECO:0000313" key="16">
    <source>
        <dbReference type="Proteomes" id="UP000292120"/>
    </source>
</evidence>
<dbReference type="CDD" id="cd01583">
    <property type="entry name" value="IPMI"/>
    <property type="match status" value="1"/>
</dbReference>
<reference evidence="15 16" key="1">
    <citation type="submission" date="2019-02" db="EMBL/GenBank/DDBJ databases">
        <title>Aquabacterium sp. strain KMB7.</title>
        <authorList>
            <person name="Chen W.-M."/>
        </authorList>
    </citation>
    <scope>NUCLEOTIDE SEQUENCE [LARGE SCALE GENOMIC DNA]</scope>
    <source>
        <strain evidence="15 16">KMB7</strain>
    </source>
</reference>
<keyword evidence="9 13" id="KW-0408">Iron</keyword>
<evidence type="ECO:0000256" key="13">
    <source>
        <dbReference type="HAMAP-Rule" id="MF_01026"/>
    </source>
</evidence>
<gene>
    <name evidence="13 15" type="primary">leuC</name>
    <name evidence="15" type="ORF">EYS42_06830</name>
</gene>
<evidence type="ECO:0000256" key="1">
    <source>
        <dbReference type="ARBA" id="ARBA00000491"/>
    </source>
</evidence>
<proteinExistence type="inferred from homology"/>
<dbReference type="AlphaFoldDB" id="A0A4Q9H117"/>
<feature type="binding site" evidence="13">
    <location>
        <position position="413"/>
    </location>
    <ligand>
        <name>[4Fe-4S] cluster</name>
        <dbReference type="ChEBI" id="CHEBI:49883"/>
    </ligand>
</feature>
<comment type="pathway">
    <text evidence="3 13">Amino-acid biosynthesis; L-leucine biosynthesis; L-leucine from 3-methyl-2-oxobutanoate: step 2/4.</text>
</comment>
<dbReference type="UniPathway" id="UPA00048">
    <property type="reaction ID" value="UER00071"/>
</dbReference>
<dbReference type="InterPro" id="IPR015931">
    <property type="entry name" value="Acnase/IPM_dHydase_lsu_aba_1/3"/>
</dbReference>
<dbReference type="PROSITE" id="PS01244">
    <property type="entry name" value="ACONITASE_2"/>
    <property type="match status" value="1"/>
</dbReference>
<dbReference type="InterPro" id="IPR018136">
    <property type="entry name" value="Aconitase_4Fe-4S_BS"/>
</dbReference>
<dbReference type="InterPro" id="IPR033941">
    <property type="entry name" value="IPMI_cat"/>
</dbReference>
<dbReference type="InterPro" id="IPR050067">
    <property type="entry name" value="IPM_dehydratase_rel_enz"/>
</dbReference>
<dbReference type="NCBIfam" id="NF004016">
    <property type="entry name" value="PRK05478.1"/>
    <property type="match status" value="1"/>
</dbReference>
<evidence type="ECO:0000256" key="10">
    <source>
        <dbReference type="ARBA" id="ARBA00023014"/>
    </source>
</evidence>
<keyword evidence="7 13" id="KW-0028">Amino-acid biosynthesis</keyword>
<keyword evidence="10 13" id="KW-0411">Iron-sulfur</keyword>
<comment type="similarity">
    <text evidence="13">Belongs to the aconitase/IPM isomerase family. LeuC type 1 subfamily.</text>
</comment>
<evidence type="ECO:0000256" key="12">
    <source>
        <dbReference type="ARBA" id="ARBA00023304"/>
    </source>
</evidence>
<evidence type="ECO:0000256" key="11">
    <source>
        <dbReference type="ARBA" id="ARBA00023239"/>
    </source>
</evidence>
<dbReference type="PRINTS" id="PR00415">
    <property type="entry name" value="ACONITASE"/>
</dbReference>
<evidence type="ECO:0000256" key="8">
    <source>
        <dbReference type="ARBA" id="ARBA00022723"/>
    </source>
</evidence>
<sequence length="469" mass="50732">MGRTLYDKLWDEHVVHTEDDGTAVLYIDRQLLHEVTSPQAFEGLDIAGRKLWRLSANLAVSDHNVPTTDRRDGISDPVSKLQVDTLDTNCDRHGITQFKMSDKRQGIVHVIGPEQGATLPGMTVVCGDSHTSTHGAFGALAHGIGTSEVEHVMATQTLLAKKAKNMLVKVEGTLGKGVTAKDIVLAIIARIGTAGGTGYTIEFAGSAIRSLSMEGRMTICNMAIEGGARAGLVAVDDTTIQYVKNRPFTPSGVEWDQAVAYWRTLHSDPDAHWDAIVELKAEEIEPQVSWGTSPEMVVGVTDRVPDPEKEKDPVKRSAMERALQYMALEPNKAMSDIHVDRVFIGSCTNSRIEDMRAAAEVVKRIGGRVAANIKQALVVPGSGLVKEQAEREGLDAIFKAAGFEWREPGCSMCLAMNADRLEPGERCASTSNRNFEGRQGAGGRTHLVSPAMAAAAAMEGHFVDVRRIA</sequence>
<feature type="domain" description="Aconitase/3-isopropylmalate dehydratase large subunit alpha/beta/alpha" evidence="14">
    <location>
        <begin position="7"/>
        <end position="460"/>
    </location>
</feature>
<dbReference type="InterPro" id="IPR004430">
    <property type="entry name" value="3-IsopropMal_deHydase_lsu"/>
</dbReference>
<feature type="binding site" evidence="13">
    <location>
        <position position="347"/>
    </location>
    <ligand>
        <name>[4Fe-4S] cluster</name>
        <dbReference type="ChEBI" id="CHEBI:49883"/>
    </ligand>
</feature>
<keyword evidence="11 13" id="KW-0456">Lyase</keyword>
<dbReference type="GO" id="GO:0046872">
    <property type="term" value="F:metal ion binding"/>
    <property type="evidence" value="ECO:0007669"/>
    <property type="project" value="UniProtKB-KW"/>
</dbReference>
<comment type="function">
    <text evidence="2 13">Catalyzes the isomerization between 2-isopropylmalate and 3-isopropylmalate, via the formation of 2-isopropylmaleate.</text>
</comment>
<dbReference type="RefSeq" id="WP_130967080.1">
    <property type="nucleotide sequence ID" value="NZ_SIXI01000002.1"/>
</dbReference>
<evidence type="ECO:0000256" key="2">
    <source>
        <dbReference type="ARBA" id="ARBA00002695"/>
    </source>
</evidence>
<evidence type="ECO:0000256" key="5">
    <source>
        <dbReference type="ARBA" id="ARBA00022430"/>
    </source>
</evidence>
<evidence type="ECO:0000256" key="7">
    <source>
        <dbReference type="ARBA" id="ARBA00022605"/>
    </source>
</evidence>
<dbReference type="PANTHER" id="PTHR43822">
    <property type="entry name" value="HOMOACONITASE, MITOCHONDRIAL-RELATED"/>
    <property type="match status" value="1"/>
</dbReference>